<gene>
    <name evidence="3" type="ORF">RDB_LOCUS93815</name>
</gene>
<keyword evidence="2" id="KW-0732">Signal</keyword>
<feature type="chain" id="PRO_5034096980" evidence="2">
    <location>
        <begin position="28"/>
        <end position="774"/>
    </location>
</feature>
<feature type="signal peptide" evidence="2">
    <location>
        <begin position="1"/>
        <end position="27"/>
    </location>
</feature>
<feature type="transmembrane region" description="Helical" evidence="1">
    <location>
        <begin position="79"/>
        <end position="100"/>
    </location>
</feature>
<keyword evidence="1" id="KW-1133">Transmembrane helix</keyword>
<reference evidence="3" key="1">
    <citation type="submission" date="2021-01" db="EMBL/GenBank/DDBJ databases">
        <authorList>
            <person name="Kaushik A."/>
        </authorList>
    </citation>
    <scope>NUCLEOTIDE SEQUENCE</scope>
    <source>
        <strain evidence="3">Type strain: AG8-Rh-89/</strain>
    </source>
</reference>
<name>A0A8H3CTS3_9AGAM</name>
<accession>A0A8H3CTS3</accession>
<evidence type="ECO:0000256" key="2">
    <source>
        <dbReference type="SAM" id="SignalP"/>
    </source>
</evidence>
<dbReference type="EMBL" id="CAJMWZ010005035">
    <property type="protein sequence ID" value="CAE6499697.1"/>
    <property type="molecule type" value="Genomic_DNA"/>
</dbReference>
<dbReference type="AlphaFoldDB" id="A0A8H3CTS3"/>
<dbReference type="Gene3D" id="3.40.50.1460">
    <property type="match status" value="1"/>
</dbReference>
<keyword evidence="1" id="KW-0812">Transmembrane</keyword>
<proteinExistence type="predicted"/>
<keyword evidence="1" id="KW-0472">Membrane</keyword>
<sequence>MTSSTQPSYLVWLAALSFLAFFPNTTGVKYGDAHEHFTSRLTPNANPAINYHGPVNTKYCYICLGFPEHSSYIFEQESYILWGSCFVCGALCIIFILWCAPGSSQEQPSAEPKDQPTYHRSGRTPAVAIGCNLNLSDGLDIPETPVGVNGTISTTRVRRAWDLKEARPSDGRQIWVSPFAIEDRTEENSPVDQEHFPMVRYPVQAPQANSRNRLKHLPISKRVRRTPYLCITNPNLQHPSRGSMLNIVAARFDRQKPSLTVSLYGNPRPLRPSFVVWFILVIGVNGSVEDPEHDLDFWKKMLSDPELKSEVIYFVRLAGEDATRKNIEKEITRLFHRSEALGEPNSAKLFVYLTGEGDHQNRMCLPNEDCLSKRDIVEWLWKLRATWGYNRPVTLVLDICRSDGNERGTTLYRGIELISSCSVGQEAQAIRFESDQDMPYSCFFLALMVASLDSPTTSVSLKTDIGRRLMEAPALKSRTGAKQVYKEEQVTPAMLHPGLPHIDKLGTGIPEVTCPEELLPAEKTPTLSLVFPQFESIIQNWKQLVNTIPELKYAICGKIDKIYDYMGQANEVTFHAIAMFLNPLFKMDWFYSNWEGNDAKKAELIVKAKVTLSLGYQINTTLAGPEVTGTSCPTNYRLLRATHIFQPLRTRLLVYRLLDICGCSLLAPIFGVHPIVKLILSLPRRVAPLSQRSHATKPKAAKRVFSANKLTCTSKRNRLPVENMEYLQVSNHALRRRHWDRMTGINTPADKDGLDFVSHILGNMAVDNGDERIR</sequence>
<evidence type="ECO:0000256" key="1">
    <source>
        <dbReference type="SAM" id="Phobius"/>
    </source>
</evidence>
<evidence type="ECO:0000313" key="4">
    <source>
        <dbReference type="Proteomes" id="UP000663850"/>
    </source>
</evidence>
<organism evidence="3 4">
    <name type="scientific">Rhizoctonia solani</name>
    <dbReference type="NCBI Taxonomy" id="456999"/>
    <lineage>
        <taxon>Eukaryota</taxon>
        <taxon>Fungi</taxon>
        <taxon>Dikarya</taxon>
        <taxon>Basidiomycota</taxon>
        <taxon>Agaricomycotina</taxon>
        <taxon>Agaricomycetes</taxon>
        <taxon>Cantharellales</taxon>
        <taxon>Ceratobasidiaceae</taxon>
        <taxon>Rhizoctonia</taxon>
    </lineage>
</organism>
<dbReference type="SUPFAM" id="SSF53098">
    <property type="entry name" value="Ribonuclease H-like"/>
    <property type="match status" value="1"/>
</dbReference>
<protein>
    <submittedName>
        <fullName evidence="3">Uncharacterized protein</fullName>
    </submittedName>
</protein>
<dbReference type="Proteomes" id="UP000663850">
    <property type="component" value="Unassembled WGS sequence"/>
</dbReference>
<evidence type="ECO:0000313" key="3">
    <source>
        <dbReference type="EMBL" id="CAE6499697.1"/>
    </source>
</evidence>
<dbReference type="InterPro" id="IPR012337">
    <property type="entry name" value="RNaseH-like_sf"/>
</dbReference>
<comment type="caution">
    <text evidence="3">The sequence shown here is derived from an EMBL/GenBank/DDBJ whole genome shotgun (WGS) entry which is preliminary data.</text>
</comment>